<evidence type="ECO:0000313" key="9">
    <source>
        <dbReference type="Proteomes" id="UP001141629"/>
    </source>
</evidence>
<reference evidence="8" key="2">
    <citation type="journal article" date="2022" name="BMC Genomics">
        <title>Comparative genome analysis of mycobacteria focusing on tRNA and non-coding RNA.</title>
        <authorList>
            <person name="Behra P.R.K."/>
            <person name="Pettersson B.M.F."/>
            <person name="Ramesh M."/>
            <person name="Das S."/>
            <person name="Dasgupta S."/>
            <person name="Kirsebom L.A."/>
        </authorList>
    </citation>
    <scope>NUCLEOTIDE SEQUENCE</scope>
    <source>
        <strain evidence="8">DSM 44838</strain>
    </source>
</reference>
<evidence type="ECO:0000313" key="8">
    <source>
        <dbReference type="EMBL" id="MCV7421566.1"/>
    </source>
</evidence>
<dbReference type="PANTHER" id="PTHR43802:SF1">
    <property type="entry name" value="IP11341P-RELATED"/>
    <property type="match status" value="1"/>
</dbReference>
<keyword evidence="4" id="KW-0443">Lipid metabolism</keyword>
<reference evidence="8" key="1">
    <citation type="submission" date="2020-07" db="EMBL/GenBank/DDBJ databases">
        <authorList>
            <person name="Pettersson B.M.F."/>
            <person name="Behra P.R.K."/>
            <person name="Ramesh M."/>
            <person name="Das S."/>
            <person name="Dasgupta S."/>
            <person name="Kirsebom L.A."/>
        </authorList>
    </citation>
    <scope>NUCLEOTIDE SEQUENCE</scope>
    <source>
        <strain evidence="8">DSM 44838</strain>
    </source>
</reference>
<protein>
    <submittedName>
        <fullName evidence="8">Crotonase/enoyl-CoA hydratase family protein</fullName>
    </submittedName>
</protein>
<dbReference type="NCBIfam" id="NF006108">
    <property type="entry name" value="PRK08259.1"/>
    <property type="match status" value="1"/>
</dbReference>
<evidence type="ECO:0000256" key="5">
    <source>
        <dbReference type="ARBA" id="ARBA00023709"/>
    </source>
</evidence>
<dbReference type="Gene3D" id="1.10.287.2460">
    <property type="match status" value="1"/>
</dbReference>
<dbReference type="Gene3D" id="3.90.226.10">
    <property type="entry name" value="2-enoyl-CoA Hydratase, Chain A, domain 1"/>
    <property type="match status" value="1"/>
</dbReference>
<dbReference type="GO" id="GO:0004300">
    <property type="term" value="F:enoyl-CoA hydratase activity"/>
    <property type="evidence" value="ECO:0007669"/>
    <property type="project" value="UniProtKB-EC"/>
</dbReference>
<dbReference type="InterPro" id="IPR029045">
    <property type="entry name" value="ClpP/crotonase-like_dom_sf"/>
</dbReference>
<proteinExistence type="inferred from homology"/>
<sequence>MTHPGGVRVERNGPVTTVVMNRPEARNAVNGPAAAALHAAFEEFDHDDDAAVAVLWGDNGTFCAGADLKAFGTPEANPVHRTGPGPMGPSRMTLSKPVIAAVSGFAVAGGLELALWCDLRVVEEDAVFGVYCRRWGVPLIDGGTVRLPRLIGHSRAMDLILTGRSVDAAEAFAIGLANRVVPPGQSRQAAEALAADLAALPQQCLRADRLSALGQWGMSEAEAMDVEFGSMSRVAAESLSGARRFADGAGRHGAKE</sequence>
<name>A0A9X3C2P7_9MYCO</name>
<evidence type="ECO:0000256" key="6">
    <source>
        <dbReference type="ARBA" id="ARBA00023717"/>
    </source>
</evidence>
<comment type="catalytic activity">
    <reaction evidence="6">
        <text>a 4-saturated-(3S)-3-hydroxyacyl-CoA = a (3E)-enoyl-CoA + H2O</text>
        <dbReference type="Rhea" id="RHEA:20724"/>
        <dbReference type="ChEBI" id="CHEBI:15377"/>
        <dbReference type="ChEBI" id="CHEBI:58521"/>
        <dbReference type="ChEBI" id="CHEBI:137480"/>
        <dbReference type="EC" id="4.2.1.17"/>
    </reaction>
</comment>
<dbReference type="Pfam" id="PF00378">
    <property type="entry name" value="ECH_1"/>
    <property type="match status" value="1"/>
</dbReference>
<comment type="function">
    <text evidence="1">Could possibly oxidize fatty acids using specific components.</text>
</comment>
<evidence type="ECO:0000256" key="7">
    <source>
        <dbReference type="RuleBase" id="RU003707"/>
    </source>
</evidence>
<dbReference type="InterPro" id="IPR001753">
    <property type="entry name" value="Enoyl-CoA_hydra/iso"/>
</dbReference>
<dbReference type="EMBL" id="JACKVK010000008">
    <property type="protein sequence ID" value="MCV7421566.1"/>
    <property type="molecule type" value="Genomic_DNA"/>
</dbReference>
<evidence type="ECO:0000256" key="2">
    <source>
        <dbReference type="ARBA" id="ARBA00005254"/>
    </source>
</evidence>
<dbReference type="InterPro" id="IPR018376">
    <property type="entry name" value="Enoyl-CoA_hyd/isom_CS"/>
</dbReference>
<dbReference type="CDD" id="cd06558">
    <property type="entry name" value="crotonase-like"/>
    <property type="match status" value="1"/>
</dbReference>
<dbReference type="RefSeq" id="WP_263996341.1">
    <property type="nucleotide sequence ID" value="NZ_JACKVK010000008.1"/>
</dbReference>
<dbReference type="AlphaFoldDB" id="A0A9X3C2P7"/>
<gene>
    <name evidence="8" type="ORF">H7K45_13550</name>
</gene>
<evidence type="ECO:0000256" key="1">
    <source>
        <dbReference type="ARBA" id="ARBA00002994"/>
    </source>
</evidence>
<dbReference type="PROSITE" id="PS00166">
    <property type="entry name" value="ENOYL_COA_HYDRATASE"/>
    <property type="match status" value="1"/>
</dbReference>
<dbReference type="Proteomes" id="UP001141629">
    <property type="component" value="Unassembled WGS sequence"/>
</dbReference>
<evidence type="ECO:0000256" key="4">
    <source>
        <dbReference type="ARBA" id="ARBA00023098"/>
    </source>
</evidence>
<accession>A0A9X3C2P7</accession>
<comment type="caution">
    <text evidence="8">The sequence shown here is derived from an EMBL/GenBank/DDBJ whole genome shotgun (WGS) entry which is preliminary data.</text>
</comment>
<keyword evidence="3" id="KW-0276">Fatty acid metabolism</keyword>
<comment type="similarity">
    <text evidence="2 7">Belongs to the enoyl-CoA hydratase/isomerase family.</text>
</comment>
<comment type="catalytic activity">
    <reaction evidence="5">
        <text>a (3S)-3-hydroxyacyl-CoA = a (2E)-enoyl-CoA + H2O</text>
        <dbReference type="Rhea" id="RHEA:16105"/>
        <dbReference type="ChEBI" id="CHEBI:15377"/>
        <dbReference type="ChEBI" id="CHEBI:57318"/>
        <dbReference type="ChEBI" id="CHEBI:58856"/>
        <dbReference type="EC" id="4.2.1.17"/>
    </reaction>
</comment>
<dbReference type="PANTHER" id="PTHR43802">
    <property type="entry name" value="ENOYL-COA HYDRATASE"/>
    <property type="match status" value="1"/>
</dbReference>
<dbReference type="SUPFAM" id="SSF52096">
    <property type="entry name" value="ClpP/crotonase"/>
    <property type="match status" value="1"/>
</dbReference>
<evidence type="ECO:0000256" key="3">
    <source>
        <dbReference type="ARBA" id="ARBA00022832"/>
    </source>
</evidence>
<organism evidence="8 9">
    <name type="scientific">Mycobacterium yunnanensis</name>
    <dbReference type="NCBI Taxonomy" id="368477"/>
    <lineage>
        <taxon>Bacteria</taxon>
        <taxon>Bacillati</taxon>
        <taxon>Actinomycetota</taxon>
        <taxon>Actinomycetes</taxon>
        <taxon>Mycobacteriales</taxon>
        <taxon>Mycobacteriaceae</taxon>
        <taxon>Mycobacterium</taxon>
    </lineage>
</organism>
<keyword evidence="9" id="KW-1185">Reference proteome</keyword>
<dbReference type="GO" id="GO:0006631">
    <property type="term" value="P:fatty acid metabolic process"/>
    <property type="evidence" value="ECO:0007669"/>
    <property type="project" value="UniProtKB-KW"/>
</dbReference>